<protein>
    <submittedName>
        <fullName evidence="2">Hydrolase</fullName>
    </submittedName>
</protein>
<dbReference type="PANTHER" id="PTHR35563">
    <property type="entry name" value="BARREL METAL-DEPENDENT HYDROLASE, PUTATIVE (AFU_ORTHOLOGUE AFUA_1G16240)-RELATED"/>
    <property type="match status" value="1"/>
</dbReference>
<dbReference type="Pfam" id="PF04909">
    <property type="entry name" value="Amidohydro_2"/>
    <property type="match status" value="1"/>
</dbReference>
<dbReference type="PANTHER" id="PTHR35563:SF2">
    <property type="entry name" value="BARREL METAL-DEPENDENT HYDROLASE, PUTATIVE (AFU_ORTHOLOGUE AFUA_1G16240)-RELATED"/>
    <property type="match status" value="1"/>
</dbReference>
<reference evidence="2" key="1">
    <citation type="journal article" date="2020" name="mSystems">
        <title>Genome- and Community-Level Interaction Insights into Carbon Utilization and Element Cycling Functions of Hydrothermarchaeota in Hydrothermal Sediment.</title>
        <authorList>
            <person name="Zhou Z."/>
            <person name="Liu Y."/>
            <person name="Xu W."/>
            <person name="Pan J."/>
            <person name="Luo Z.H."/>
            <person name="Li M."/>
        </authorList>
    </citation>
    <scope>NUCLEOTIDE SEQUENCE</scope>
    <source>
        <strain evidence="2">SpSt-997</strain>
    </source>
</reference>
<dbReference type="Gene3D" id="3.20.20.140">
    <property type="entry name" value="Metal-dependent hydrolases"/>
    <property type="match status" value="1"/>
</dbReference>
<organism evidence="2">
    <name type="scientific">Acidicaldus sp</name>
    <dbReference type="NCBI Taxonomy" id="1872105"/>
    <lineage>
        <taxon>Bacteria</taxon>
        <taxon>Pseudomonadati</taxon>
        <taxon>Pseudomonadota</taxon>
        <taxon>Alphaproteobacteria</taxon>
        <taxon>Acetobacterales</taxon>
        <taxon>Acetobacteraceae</taxon>
        <taxon>Acidicaldus</taxon>
    </lineage>
</organism>
<proteinExistence type="predicted"/>
<dbReference type="EMBL" id="DTQM01000029">
    <property type="protein sequence ID" value="HGC41905.1"/>
    <property type="molecule type" value="Genomic_DNA"/>
</dbReference>
<dbReference type="InterPro" id="IPR032466">
    <property type="entry name" value="Metal_Hydrolase"/>
</dbReference>
<keyword evidence="2" id="KW-0378">Hydrolase</keyword>
<sequence>MLTPQGAPTPPRSRAPAGATDCHFHIFGPFERFPLSPGRRYDPPLALVENYRAVATTLGLGRQIVVQASVMGTDNRCTLDAVAQFGRAQARAIAVIDDRFPPAALRELAAGGVIGVRFNAVSGNGTPLDQLAPIAHRIAPLGWHLQIYAPGEAWPDLAPRLADLPVPVVIDHMGGIPPAWGKDHPALQALYRLLDGGQAWLKLCGYRVSAGPPYDDLQVAARRFIRHAPERMIWGTDWPHTSLEGRALPDDGVLLDLLADWVETPADWQRILVDNPVRLYGF</sequence>
<comment type="caution">
    <text evidence="2">The sequence shown here is derived from an EMBL/GenBank/DDBJ whole genome shotgun (WGS) entry which is preliminary data.</text>
</comment>
<accession>A0A8J4HAB2</accession>
<dbReference type="AlphaFoldDB" id="A0A8J4HAB2"/>
<dbReference type="GO" id="GO:0016787">
    <property type="term" value="F:hydrolase activity"/>
    <property type="evidence" value="ECO:0007669"/>
    <property type="project" value="UniProtKB-KW"/>
</dbReference>
<feature type="domain" description="Amidohydrolase-related" evidence="1">
    <location>
        <begin position="21"/>
        <end position="282"/>
    </location>
</feature>
<dbReference type="InterPro" id="IPR006680">
    <property type="entry name" value="Amidohydro-rel"/>
</dbReference>
<dbReference type="InterPro" id="IPR052358">
    <property type="entry name" value="Aro_Compnd_Degr_Hydrolases"/>
</dbReference>
<evidence type="ECO:0000313" key="2">
    <source>
        <dbReference type="EMBL" id="HGC41905.1"/>
    </source>
</evidence>
<evidence type="ECO:0000259" key="1">
    <source>
        <dbReference type="Pfam" id="PF04909"/>
    </source>
</evidence>
<gene>
    <name evidence="2" type="ORF">ENY07_01605</name>
</gene>
<dbReference type="SUPFAM" id="SSF51556">
    <property type="entry name" value="Metallo-dependent hydrolases"/>
    <property type="match status" value="1"/>
</dbReference>
<name>A0A8J4HAB2_9PROT</name>